<evidence type="ECO:0000256" key="1">
    <source>
        <dbReference type="SAM" id="MobiDB-lite"/>
    </source>
</evidence>
<accession>A0A392SDP1</accession>
<reference evidence="2 3" key="1">
    <citation type="journal article" date="2018" name="Front. Plant Sci.">
        <title>Red Clover (Trifolium pratense) and Zigzag Clover (T. medium) - A Picture of Genomic Similarities and Differences.</title>
        <authorList>
            <person name="Dluhosova J."/>
            <person name="Istvanek J."/>
            <person name="Nedelnik J."/>
            <person name="Repkova J."/>
        </authorList>
    </citation>
    <scope>NUCLEOTIDE SEQUENCE [LARGE SCALE GENOMIC DNA]</scope>
    <source>
        <strain evidence="3">cv. 10/8</strain>
        <tissue evidence="2">Leaf</tissue>
    </source>
</reference>
<dbReference type="EMBL" id="LXQA010366666">
    <property type="protein sequence ID" value="MCI47063.1"/>
    <property type="molecule type" value="Genomic_DNA"/>
</dbReference>
<feature type="region of interest" description="Disordered" evidence="1">
    <location>
        <begin position="1"/>
        <end position="41"/>
    </location>
</feature>
<keyword evidence="3" id="KW-1185">Reference proteome</keyword>
<protein>
    <submittedName>
        <fullName evidence="2">Uncharacterized protein</fullName>
    </submittedName>
</protein>
<dbReference type="AlphaFoldDB" id="A0A392SDP1"/>
<comment type="caution">
    <text evidence="2">The sequence shown here is derived from an EMBL/GenBank/DDBJ whole genome shotgun (WGS) entry which is preliminary data.</text>
</comment>
<proteinExistence type="predicted"/>
<evidence type="ECO:0000313" key="2">
    <source>
        <dbReference type="EMBL" id="MCI47063.1"/>
    </source>
</evidence>
<feature type="non-terminal residue" evidence="2">
    <location>
        <position position="1"/>
    </location>
</feature>
<evidence type="ECO:0000313" key="3">
    <source>
        <dbReference type="Proteomes" id="UP000265520"/>
    </source>
</evidence>
<dbReference type="Proteomes" id="UP000265520">
    <property type="component" value="Unassembled WGS sequence"/>
</dbReference>
<sequence length="41" mass="4141">EEVAATKDAGIGPSNANSDAHVDEDNEADVQGGNSDEDPSI</sequence>
<name>A0A392SDP1_9FABA</name>
<organism evidence="2 3">
    <name type="scientific">Trifolium medium</name>
    <dbReference type="NCBI Taxonomy" id="97028"/>
    <lineage>
        <taxon>Eukaryota</taxon>
        <taxon>Viridiplantae</taxon>
        <taxon>Streptophyta</taxon>
        <taxon>Embryophyta</taxon>
        <taxon>Tracheophyta</taxon>
        <taxon>Spermatophyta</taxon>
        <taxon>Magnoliopsida</taxon>
        <taxon>eudicotyledons</taxon>
        <taxon>Gunneridae</taxon>
        <taxon>Pentapetalae</taxon>
        <taxon>rosids</taxon>
        <taxon>fabids</taxon>
        <taxon>Fabales</taxon>
        <taxon>Fabaceae</taxon>
        <taxon>Papilionoideae</taxon>
        <taxon>50 kb inversion clade</taxon>
        <taxon>NPAAA clade</taxon>
        <taxon>Hologalegina</taxon>
        <taxon>IRL clade</taxon>
        <taxon>Trifolieae</taxon>
        <taxon>Trifolium</taxon>
    </lineage>
</organism>